<evidence type="ECO:0000313" key="2">
    <source>
        <dbReference type="EMBL" id="MBB2893705.1"/>
    </source>
</evidence>
<evidence type="ECO:0000313" key="3">
    <source>
        <dbReference type="Proteomes" id="UP000559182"/>
    </source>
</evidence>
<keyword evidence="1" id="KW-1133">Transmembrane helix</keyword>
<protein>
    <submittedName>
        <fullName evidence="2">Uncharacterized protein</fullName>
    </submittedName>
</protein>
<proteinExistence type="predicted"/>
<dbReference type="EMBL" id="JACHVQ010000003">
    <property type="protein sequence ID" value="MBB2893705.1"/>
    <property type="molecule type" value="Genomic_DNA"/>
</dbReference>
<gene>
    <name evidence="2" type="ORF">FHU39_003736</name>
</gene>
<keyword evidence="1" id="KW-0812">Transmembrane</keyword>
<accession>A0A839NEY7</accession>
<feature type="transmembrane region" description="Helical" evidence="1">
    <location>
        <begin position="30"/>
        <end position="50"/>
    </location>
</feature>
<keyword evidence="3" id="KW-1185">Reference proteome</keyword>
<dbReference type="AlphaFoldDB" id="A0A839NEY7"/>
<dbReference type="Proteomes" id="UP000559182">
    <property type="component" value="Unassembled WGS sequence"/>
</dbReference>
<dbReference type="RefSeq" id="WP_183322153.1">
    <property type="nucleotide sequence ID" value="NZ_JACHVQ010000003.1"/>
</dbReference>
<sequence length="72" mass="6974">MASRQLGGALGLSAVAFVLADVGGVSRPYTVVYLVAAGAALLAAGGGLLLRPPVPAPAVTSGVSELSTRVGR</sequence>
<name>A0A839NEY7_9MICO</name>
<comment type="caution">
    <text evidence="2">The sequence shown here is derived from an EMBL/GenBank/DDBJ whole genome shotgun (WGS) entry which is preliminary data.</text>
</comment>
<reference evidence="2 3" key="1">
    <citation type="submission" date="2020-08" db="EMBL/GenBank/DDBJ databases">
        <title>Sequencing the genomes of 1000 actinobacteria strains.</title>
        <authorList>
            <person name="Klenk H.-P."/>
        </authorList>
    </citation>
    <scope>NUCLEOTIDE SEQUENCE [LARGE SCALE GENOMIC DNA]</scope>
    <source>
        <strain evidence="2 3">DSM 105369</strain>
    </source>
</reference>
<evidence type="ECO:0000256" key="1">
    <source>
        <dbReference type="SAM" id="Phobius"/>
    </source>
</evidence>
<organism evidence="2 3">
    <name type="scientific">Flexivirga oryzae</name>
    <dbReference type="NCBI Taxonomy" id="1794944"/>
    <lineage>
        <taxon>Bacteria</taxon>
        <taxon>Bacillati</taxon>
        <taxon>Actinomycetota</taxon>
        <taxon>Actinomycetes</taxon>
        <taxon>Micrococcales</taxon>
        <taxon>Dermacoccaceae</taxon>
        <taxon>Flexivirga</taxon>
    </lineage>
</organism>
<keyword evidence="1" id="KW-0472">Membrane</keyword>